<dbReference type="OrthoDB" id="9804867at2"/>
<protein>
    <recommendedName>
        <fullName evidence="5">RelB/DinJ family addiction module antitoxin</fullName>
    </recommendedName>
</protein>
<comment type="caution">
    <text evidence="3">The sequence shown here is derived from an EMBL/GenBank/DDBJ whole genome shotgun (WGS) entry which is preliminary data.</text>
</comment>
<evidence type="ECO:0000313" key="3">
    <source>
        <dbReference type="EMBL" id="ETD22789.1"/>
    </source>
</evidence>
<dbReference type="eggNOG" id="COG3077">
    <property type="taxonomic scope" value="Bacteria"/>
</dbReference>
<dbReference type="GO" id="GO:0006355">
    <property type="term" value="P:regulation of DNA-templated transcription"/>
    <property type="evidence" value="ECO:0007669"/>
    <property type="project" value="InterPro"/>
</dbReference>
<reference evidence="3 4" key="1">
    <citation type="journal article" date="2014" name="Genome Announc.">
        <title>Draft genome sequences of six enterohepatic helicobacter species isolated from humans and one from rhesus macaques.</title>
        <authorList>
            <person name="Shen Z."/>
            <person name="Sheh A."/>
            <person name="Young S.K."/>
            <person name="Abouelliel A."/>
            <person name="Ward D.V."/>
            <person name="Earl A.M."/>
            <person name="Fox J.G."/>
        </authorList>
    </citation>
    <scope>NUCLEOTIDE SEQUENCE [LARGE SCALE GENOMIC DNA]</scope>
    <source>
        <strain evidence="3 4">MIT 99-5501</strain>
    </source>
</reference>
<sequence length="104" mass="11791">MQTTQTIRPIQHQTINVTFRMDKDDKARFESIINDMGLNLSSAFNVFAKAVIRENAIPFKLQGEGKIPNEETRKVIENIEKGVNLESVTIEQLKAEFEALKAKA</sequence>
<comment type="similarity">
    <text evidence="1">Belongs to the RelB/DinJ antitoxin family.</text>
</comment>
<organism evidence="3 4">
    <name type="scientific">Helicobacter macacae MIT 99-5501</name>
    <dbReference type="NCBI Taxonomy" id="1357400"/>
    <lineage>
        <taxon>Bacteria</taxon>
        <taxon>Pseudomonadati</taxon>
        <taxon>Campylobacterota</taxon>
        <taxon>Epsilonproteobacteria</taxon>
        <taxon>Campylobacterales</taxon>
        <taxon>Helicobacteraceae</taxon>
        <taxon>Helicobacter</taxon>
    </lineage>
</organism>
<proteinExistence type="inferred from homology"/>
<name>V8C5Z2_9HELI</name>
<dbReference type="HOGENOM" id="CLU_154558_5_3_7"/>
<dbReference type="AlphaFoldDB" id="V8C5Z2"/>
<dbReference type="InterPro" id="IPR007337">
    <property type="entry name" value="RelB/DinJ"/>
</dbReference>
<dbReference type="PANTHER" id="PTHR38781">
    <property type="entry name" value="ANTITOXIN DINJ-RELATED"/>
    <property type="match status" value="1"/>
</dbReference>
<dbReference type="STRING" id="1357400.HMPREF2086_01588"/>
<evidence type="ECO:0000256" key="1">
    <source>
        <dbReference type="ARBA" id="ARBA00010562"/>
    </source>
</evidence>
<dbReference type="GO" id="GO:0006351">
    <property type="term" value="P:DNA-templated transcription"/>
    <property type="evidence" value="ECO:0007669"/>
    <property type="project" value="TreeGrafter"/>
</dbReference>
<evidence type="ECO:0000256" key="2">
    <source>
        <dbReference type="ARBA" id="ARBA00022649"/>
    </source>
</evidence>
<dbReference type="RefSeq" id="WP_023928323.1">
    <property type="nucleotide sequence ID" value="NZ_KI669455.1"/>
</dbReference>
<dbReference type="Pfam" id="PF04221">
    <property type="entry name" value="RelB"/>
    <property type="match status" value="1"/>
</dbReference>
<evidence type="ECO:0008006" key="5">
    <source>
        <dbReference type="Google" id="ProtNLM"/>
    </source>
</evidence>
<dbReference type="PANTHER" id="PTHR38781:SF1">
    <property type="entry name" value="ANTITOXIN DINJ-RELATED"/>
    <property type="match status" value="1"/>
</dbReference>
<dbReference type="EMBL" id="AZJI01000007">
    <property type="protein sequence ID" value="ETD22789.1"/>
    <property type="molecule type" value="Genomic_DNA"/>
</dbReference>
<dbReference type="InterPro" id="IPR013321">
    <property type="entry name" value="Arc_rbn_hlx_hlx"/>
</dbReference>
<dbReference type="NCBIfam" id="TIGR02384">
    <property type="entry name" value="RelB_DinJ"/>
    <property type="match status" value="1"/>
</dbReference>
<keyword evidence="2" id="KW-1277">Toxin-antitoxin system</keyword>
<dbReference type="Gene3D" id="1.10.1220.10">
    <property type="entry name" value="Met repressor-like"/>
    <property type="match status" value="1"/>
</dbReference>
<dbReference type="PATRIC" id="fig|1357400.3.peg.2134"/>
<gene>
    <name evidence="3" type="ORF">HMPREF2086_01588</name>
</gene>
<accession>V8C5Z2</accession>
<evidence type="ECO:0000313" key="4">
    <source>
        <dbReference type="Proteomes" id="UP000018731"/>
    </source>
</evidence>
<dbReference type="Proteomes" id="UP000018731">
    <property type="component" value="Unassembled WGS sequence"/>
</dbReference>
<keyword evidence="4" id="KW-1185">Reference proteome</keyword>